<name>A0A7X3C1T2_9LACO</name>
<organism evidence="1 2">
    <name type="scientific">Secundilactobacillus folii</name>
    <dbReference type="NCBI Taxonomy" id="2678357"/>
    <lineage>
        <taxon>Bacteria</taxon>
        <taxon>Bacillati</taxon>
        <taxon>Bacillota</taxon>
        <taxon>Bacilli</taxon>
        <taxon>Lactobacillales</taxon>
        <taxon>Lactobacillaceae</taxon>
        <taxon>Secundilactobacillus</taxon>
    </lineage>
</organism>
<accession>A0A7X3C1T2</accession>
<reference evidence="1 2" key="1">
    <citation type="submission" date="2019-11" db="EMBL/GenBank/DDBJ databases">
        <title>Lactobacillus sp. nov. CRM56-3, isolated from fermented tea leaves.</title>
        <authorList>
            <person name="Phuengjayaem S."/>
            <person name="Tanasupawat S."/>
        </authorList>
    </citation>
    <scope>NUCLEOTIDE SEQUENCE [LARGE SCALE GENOMIC DNA]</scope>
    <source>
        <strain evidence="1 2">CRM56-3</strain>
    </source>
</reference>
<keyword evidence="2" id="KW-1185">Reference proteome</keyword>
<sequence>MLTAEQLRAVIQQTAPFKRAQNLLHNDWQNVNQANPLMREMITVADLQFMMALQETQTDRNLPRVFDPKDYKSVMTFLRRHQGELAAGSQEWLLRDFE</sequence>
<dbReference type="AlphaFoldDB" id="A0A7X3C1T2"/>
<comment type="caution">
    <text evidence="1">The sequence shown here is derived from an EMBL/GenBank/DDBJ whole genome shotgun (WGS) entry which is preliminary data.</text>
</comment>
<gene>
    <name evidence="1" type="ORF">GM612_00425</name>
</gene>
<protein>
    <submittedName>
        <fullName evidence="1">Uncharacterized protein</fullName>
    </submittedName>
</protein>
<proteinExistence type="predicted"/>
<dbReference type="EMBL" id="WNJO01000001">
    <property type="protein sequence ID" value="MTV81117.1"/>
    <property type="molecule type" value="Genomic_DNA"/>
</dbReference>
<dbReference type="RefSeq" id="WP_155430412.1">
    <property type="nucleotide sequence ID" value="NZ_WNJO01000001.1"/>
</dbReference>
<dbReference type="Proteomes" id="UP000466388">
    <property type="component" value="Unassembled WGS sequence"/>
</dbReference>
<evidence type="ECO:0000313" key="1">
    <source>
        <dbReference type="EMBL" id="MTV81117.1"/>
    </source>
</evidence>
<evidence type="ECO:0000313" key="2">
    <source>
        <dbReference type="Proteomes" id="UP000466388"/>
    </source>
</evidence>